<feature type="domain" description="Putative regulatory protein FmdB zinc ribbon" evidence="2">
    <location>
        <begin position="1"/>
        <end position="41"/>
    </location>
</feature>
<dbReference type="SMART" id="SM00834">
    <property type="entry name" value="CxxC_CXXC_SSSS"/>
    <property type="match status" value="1"/>
</dbReference>
<dbReference type="EMBL" id="AP019791">
    <property type="protein sequence ID" value="BBL79983.1"/>
    <property type="molecule type" value="Genomic_DNA"/>
</dbReference>
<gene>
    <name evidence="3" type="ORF">RxyAA322_18370</name>
</gene>
<evidence type="ECO:0000256" key="1">
    <source>
        <dbReference type="SAM" id="MobiDB-lite"/>
    </source>
</evidence>
<evidence type="ECO:0000313" key="4">
    <source>
        <dbReference type="Proteomes" id="UP000318065"/>
    </source>
</evidence>
<organism evidence="3 4">
    <name type="scientific">Rubrobacter xylanophilus</name>
    <dbReference type="NCBI Taxonomy" id="49319"/>
    <lineage>
        <taxon>Bacteria</taxon>
        <taxon>Bacillati</taxon>
        <taxon>Actinomycetota</taxon>
        <taxon>Rubrobacteria</taxon>
        <taxon>Rubrobacterales</taxon>
        <taxon>Rubrobacteraceae</taxon>
        <taxon>Rubrobacter</taxon>
    </lineage>
</organism>
<dbReference type="InterPro" id="IPR013429">
    <property type="entry name" value="Regulatory_FmdB_Zinc_ribbon"/>
</dbReference>
<dbReference type="RefSeq" id="WP_143527996.1">
    <property type="nucleotide sequence ID" value="NZ_AP019791.1"/>
</dbReference>
<name>A0A510HMZ2_9ACTN</name>
<dbReference type="NCBIfam" id="TIGR02605">
    <property type="entry name" value="CxxC_CxxC_SSSS"/>
    <property type="match status" value="1"/>
</dbReference>
<dbReference type="OrthoDB" id="9792898at2"/>
<feature type="region of interest" description="Disordered" evidence="1">
    <location>
        <begin position="57"/>
        <end position="94"/>
    </location>
</feature>
<evidence type="ECO:0000313" key="3">
    <source>
        <dbReference type="EMBL" id="BBL79983.1"/>
    </source>
</evidence>
<proteinExistence type="predicted"/>
<dbReference type="Pfam" id="PF09723">
    <property type="entry name" value="Zn_ribbon_8"/>
    <property type="match status" value="1"/>
</dbReference>
<accession>A0A510HMZ2</accession>
<sequence>MPYYEFRCTTCGGFEERRSISEPAEEATCPGCGRRARRIYSTFHASSVPAEVRKARRLNESGAEPRVVGRKPDPERKKNPGIRRVPGRPWQIGH</sequence>
<dbReference type="AlphaFoldDB" id="A0A510HMZ2"/>
<dbReference type="Proteomes" id="UP000318065">
    <property type="component" value="Chromosome"/>
</dbReference>
<reference evidence="3" key="1">
    <citation type="journal article" date="2019" name="Microbiol. Resour. Announc.">
        <title>Complete Genome Sequence of Rubrobacter xylanophilus Strain AA3-22, Isolated from Arima Onsen in Japan.</title>
        <authorList>
            <person name="Tomariguchi N."/>
            <person name="Miyazaki K."/>
        </authorList>
    </citation>
    <scope>NUCLEOTIDE SEQUENCE [LARGE SCALE GENOMIC DNA]</scope>
    <source>
        <strain evidence="3">AA3-22</strain>
    </source>
</reference>
<protein>
    <recommendedName>
        <fullName evidence="2">Putative regulatory protein FmdB zinc ribbon domain-containing protein</fullName>
    </recommendedName>
</protein>
<evidence type="ECO:0000259" key="2">
    <source>
        <dbReference type="SMART" id="SM00834"/>
    </source>
</evidence>
<keyword evidence="4" id="KW-1185">Reference proteome</keyword>